<evidence type="ECO:0000256" key="2">
    <source>
        <dbReference type="ARBA" id="ARBA00010575"/>
    </source>
</evidence>
<feature type="signal peptide" evidence="6">
    <location>
        <begin position="1"/>
        <end position="22"/>
    </location>
</feature>
<gene>
    <name evidence="7" type="primary">adm2a</name>
</gene>
<dbReference type="GO" id="GO:0010460">
    <property type="term" value="P:positive regulation of heart rate"/>
    <property type="evidence" value="ECO:0007669"/>
    <property type="project" value="TreeGrafter"/>
</dbReference>
<dbReference type="GO" id="GO:0005179">
    <property type="term" value="F:hormone activity"/>
    <property type="evidence" value="ECO:0007669"/>
    <property type="project" value="InterPro"/>
</dbReference>
<dbReference type="InterPro" id="IPR021116">
    <property type="entry name" value="Calcitonin/adrenomedullin"/>
</dbReference>
<dbReference type="InParanoid" id="A0A673C5K9"/>
<comment type="subcellular location">
    <subcellularLocation>
        <location evidence="1">Secreted</location>
    </subcellularLocation>
</comment>
<keyword evidence="8" id="KW-1185">Reference proteome</keyword>
<dbReference type="Ensembl" id="ENSSORT00005051926.1">
    <property type="protein sequence ID" value="ENSSORP00005050711.1"/>
    <property type="gene ID" value="ENSSORG00005022978.1"/>
</dbReference>
<protein>
    <submittedName>
        <fullName evidence="7">Protein ADM2-like</fullName>
    </submittedName>
</protein>
<evidence type="ECO:0000313" key="8">
    <source>
        <dbReference type="Proteomes" id="UP000472271"/>
    </source>
</evidence>
<evidence type="ECO:0000256" key="3">
    <source>
        <dbReference type="ARBA" id="ARBA00022525"/>
    </source>
</evidence>
<dbReference type="Proteomes" id="UP000472271">
    <property type="component" value="Chromosome 12"/>
</dbReference>
<evidence type="ECO:0000313" key="7">
    <source>
        <dbReference type="Ensembl" id="ENSSORP00005050711.1"/>
    </source>
</evidence>
<name>A0A673C5K9_9TELE</name>
<organism evidence="7 8">
    <name type="scientific">Sphaeramia orbicularis</name>
    <name type="common">orbiculate cardinalfish</name>
    <dbReference type="NCBI Taxonomy" id="375764"/>
    <lineage>
        <taxon>Eukaryota</taxon>
        <taxon>Metazoa</taxon>
        <taxon>Chordata</taxon>
        <taxon>Craniata</taxon>
        <taxon>Vertebrata</taxon>
        <taxon>Euteleostomi</taxon>
        <taxon>Actinopterygii</taxon>
        <taxon>Neopterygii</taxon>
        <taxon>Teleostei</taxon>
        <taxon>Neoteleostei</taxon>
        <taxon>Acanthomorphata</taxon>
        <taxon>Gobiaria</taxon>
        <taxon>Kurtiformes</taxon>
        <taxon>Apogonoidei</taxon>
        <taxon>Apogonidae</taxon>
        <taxon>Apogoninae</taxon>
        <taxon>Sphaeramia</taxon>
    </lineage>
</organism>
<evidence type="ECO:0000256" key="5">
    <source>
        <dbReference type="ARBA" id="ARBA00023157"/>
    </source>
</evidence>
<sequence>MRSLVPLTVYCISLVSLQQLLALPAAERPDTDRLDLINKLFDQSEEASVSGHRTDIAAPSSASSRFLKWLSNFPRSPPATGVRAAPPSLSWARPSEQIEQRALRTRRHAHPGSRGGHHYPHHAQLMRVGCVLGTCQVQNLSHRLYQLIGQSGREDSSPINPKSPHSYG</sequence>
<reference evidence="7" key="2">
    <citation type="submission" date="2025-08" db="UniProtKB">
        <authorList>
            <consortium name="Ensembl"/>
        </authorList>
    </citation>
    <scope>IDENTIFICATION</scope>
</reference>
<keyword evidence="5" id="KW-1015">Disulfide bond</keyword>
<feature type="chain" id="PRO_5025692415" evidence="6">
    <location>
        <begin position="23"/>
        <end position="168"/>
    </location>
</feature>
<dbReference type="Pfam" id="PF00214">
    <property type="entry name" value="Calc_CGRP_IAPP"/>
    <property type="match status" value="1"/>
</dbReference>
<evidence type="ECO:0000256" key="6">
    <source>
        <dbReference type="SAM" id="SignalP"/>
    </source>
</evidence>
<proteinExistence type="inferred from homology"/>
<evidence type="ECO:0000256" key="4">
    <source>
        <dbReference type="ARBA" id="ARBA00022729"/>
    </source>
</evidence>
<dbReference type="OrthoDB" id="9907777at2759"/>
<evidence type="ECO:0000256" key="1">
    <source>
        <dbReference type="ARBA" id="ARBA00004613"/>
    </source>
</evidence>
<dbReference type="AlphaFoldDB" id="A0A673C5K9"/>
<keyword evidence="3" id="KW-0964">Secreted</keyword>
<dbReference type="GO" id="GO:0003073">
    <property type="term" value="P:regulation of systemic arterial blood pressure"/>
    <property type="evidence" value="ECO:0007669"/>
    <property type="project" value="TreeGrafter"/>
</dbReference>
<dbReference type="InterPro" id="IPR051665">
    <property type="entry name" value="Adrenomedullin-reg_peptide"/>
</dbReference>
<reference evidence="7" key="3">
    <citation type="submission" date="2025-09" db="UniProtKB">
        <authorList>
            <consortium name="Ensembl"/>
        </authorList>
    </citation>
    <scope>IDENTIFICATION</scope>
</reference>
<dbReference type="PANTHER" id="PTHR23414">
    <property type="entry name" value="ADRENOMEDULLIN, ADM"/>
    <property type="match status" value="1"/>
</dbReference>
<dbReference type="GO" id="GO:0007189">
    <property type="term" value="P:adenylate cyclase-activating G protein-coupled receptor signaling pathway"/>
    <property type="evidence" value="ECO:0007669"/>
    <property type="project" value="TreeGrafter"/>
</dbReference>
<accession>A0A673C5K9</accession>
<keyword evidence="4 6" id="KW-0732">Signal</keyword>
<dbReference type="GO" id="GO:0005576">
    <property type="term" value="C:extracellular region"/>
    <property type="evidence" value="ECO:0007669"/>
    <property type="project" value="UniProtKB-SubCell"/>
</dbReference>
<reference evidence="7" key="1">
    <citation type="submission" date="2019-06" db="EMBL/GenBank/DDBJ databases">
        <authorList>
            <consortium name="Wellcome Sanger Institute Data Sharing"/>
        </authorList>
    </citation>
    <scope>NUCLEOTIDE SEQUENCE [LARGE SCALE GENOMIC DNA]</scope>
</reference>
<comment type="similarity">
    <text evidence="2">Belongs to the adrenomedullin family.</text>
</comment>
<dbReference type="PANTHER" id="PTHR23414:SF2">
    <property type="entry name" value="PROTEIN ADM2"/>
    <property type="match status" value="1"/>
</dbReference>